<dbReference type="Gene3D" id="2.40.50.140">
    <property type="entry name" value="Nucleic acid-binding proteins"/>
    <property type="match status" value="1"/>
</dbReference>
<dbReference type="CDD" id="cd04458">
    <property type="entry name" value="CSP_CDS"/>
    <property type="match status" value="1"/>
</dbReference>
<accession>A0A1R1I1S7</accession>
<dbReference type="PANTHER" id="PTHR46565:SF20">
    <property type="entry name" value="COLD SHOCK DOMAIN-CONTAINING PROTEIN 4"/>
    <property type="match status" value="1"/>
</dbReference>
<sequence>MRIEGTLAKWNDDRGFGFIAPTTGGPEVFVHASAFPKDGQRPRLGERLSFEIETGNDGKKQAKHLVCLDRSTVGRTPERPRALPHRETRQGPGWLGRLLPMLLVAGLGYYGYGAFMQRSQITESRSVPPVAVKTQSAPPVTQQATPEPAPENFRCDGRQHCSQMTSCAEATFFLRNCPNTKMDGDADGVPCEEQWCNSPFAR</sequence>
<dbReference type="InterPro" id="IPR012340">
    <property type="entry name" value="NA-bd_OB-fold"/>
</dbReference>
<dbReference type="EMBL" id="MTHD01000005">
    <property type="protein sequence ID" value="OMG52609.1"/>
    <property type="molecule type" value="Genomic_DNA"/>
</dbReference>
<protein>
    <submittedName>
        <fullName evidence="4">Cold-shock protein</fullName>
    </submittedName>
</protein>
<dbReference type="PANTHER" id="PTHR46565">
    <property type="entry name" value="COLD SHOCK DOMAIN PROTEIN 2"/>
    <property type="match status" value="1"/>
</dbReference>
<dbReference type="STRING" id="418702.BJN45_15160"/>
<dbReference type="InterPro" id="IPR019844">
    <property type="entry name" value="CSD_CS"/>
</dbReference>
<evidence type="ECO:0000256" key="2">
    <source>
        <dbReference type="SAM" id="Phobius"/>
    </source>
</evidence>
<dbReference type="AlphaFoldDB" id="A0A1R1I1S7"/>
<comment type="subcellular location">
    <subcellularLocation>
        <location evidence="1">Cytoplasm</location>
    </subcellularLocation>
</comment>
<dbReference type="Proteomes" id="UP000187526">
    <property type="component" value="Unassembled WGS sequence"/>
</dbReference>
<dbReference type="OrthoDB" id="72963at2"/>
<evidence type="ECO:0000256" key="1">
    <source>
        <dbReference type="RuleBase" id="RU000408"/>
    </source>
</evidence>
<keyword evidence="2" id="KW-0472">Membrane</keyword>
<keyword evidence="2" id="KW-1133">Transmembrane helix</keyword>
<dbReference type="InterPro" id="IPR008613">
    <property type="entry name" value="Excalibur_Ca-bd_domain"/>
</dbReference>
<dbReference type="SUPFAM" id="SSF50249">
    <property type="entry name" value="Nucleic acid-binding proteins"/>
    <property type="match status" value="1"/>
</dbReference>
<dbReference type="SMART" id="SM00357">
    <property type="entry name" value="CSP"/>
    <property type="match status" value="1"/>
</dbReference>
<dbReference type="PROSITE" id="PS00352">
    <property type="entry name" value="CSD_1"/>
    <property type="match status" value="1"/>
</dbReference>
<dbReference type="GO" id="GO:0005829">
    <property type="term" value="C:cytosol"/>
    <property type="evidence" value="ECO:0007669"/>
    <property type="project" value="UniProtKB-ARBA"/>
</dbReference>
<feature type="domain" description="CSD" evidence="3">
    <location>
        <begin position="2"/>
        <end position="67"/>
    </location>
</feature>
<feature type="transmembrane region" description="Helical" evidence="2">
    <location>
        <begin position="94"/>
        <end position="112"/>
    </location>
</feature>
<organism evidence="4 5">
    <name type="scientific">Azonexus hydrophilus</name>
    <dbReference type="NCBI Taxonomy" id="418702"/>
    <lineage>
        <taxon>Bacteria</taxon>
        <taxon>Pseudomonadati</taxon>
        <taxon>Pseudomonadota</taxon>
        <taxon>Betaproteobacteria</taxon>
        <taxon>Rhodocyclales</taxon>
        <taxon>Azonexaceae</taxon>
        <taxon>Azonexus</taxon>
    </lineage>
</organism>
<gene>
    <name evidence="4" type="ORF">BJN45_15160</name>
</gene>
<dbReference type="Pfam" id="PF05901">
    <property type="entry name" value="Excalibur"/>
    <property type="match status" value="1"/>
</dbReference>
<proteinExistence type="predicted"/>
<evidence type="ECO:0000313" key="4">
    <source>
        <dbReference type="EMBL" id="OMG52609.1"/>
    </source>
</evidence>
<dbReference type="RefSeq" id="WP_076096685.1">
    <property type="nucleotide sequence ID" value="NZ_MTHD01000005.1"/>
</dbReference>
<keyword evidence="2" id="KW-0812">Transmembrane</keyword>
<keyword evidence="5" id="KW-1185">Reference proteome</keyword>
<evidence type="ECO:0000313" key="5">
    <source>
        <dbReference type="Proteomes" id="UP000187526"/>
    </source>
</evidence>
<dbReference type="InterPro" id="IPR002059">
    <property type="entry name" value="CSP_DNA-bd"/>
</dbReference>
<comment type="caution">
    <text evidence="4">The sequence shown here is derived from an EMBL/GenBank/DDBJ whole genome shotgun (WGS) entry which is preliminary data.</text>
</comment>
<dbReference type="PROSITE" id="PS51857">
    <property type="entry name" value="CSD_2"/>
    <property type="match status" value="1"/>
</dbReference>
<dbReference type="GO" id="GO:0003676">
    <property type="term" value="F:nucleic acid binding"/>
    <property type="evidence" value="ECO:0007669"/>
    <property type="project" value="InterPro"/>
</dbReference>
<name>A0A1R1I1S7_9RHOO</name>
<dbReference type="Pfam" id="PF00313">
    <property type="entry name" value="CSD"/>
    <property type="match status" value="1"/>
</dbReference>
<reference evidence="4 5" key="1">
    <citation type="submission" date="2016-10" db="EMBL/GenBank/DDBJ databases">
        <title>Alkaliphiles isolated from bioreactors.</title>
        <authorList>
            <person name="Salah Z."/>
            <person name="Rout S.P."/>
            <person name="Humphreys P.N."/>
        </authorList>
    </citation>
    <scope>NUCLEOTIDE SEQUENCE [LARGE SCALE GENOMIC DNA]</scope>
    <source>
        <strain evidence="4 5">ZS02</strain>
    </source>
</reference>
<evidence type="ECO:0000259" key="3">
    <source>
        <dbReference type="PROSITE" id="PS51857"/>
    </source>
</evidence>
<dbReference type="InterPro" id="IPR011129">
    <property type="entry name" value="CSD"/>
</dbReference>
<dbReference type="PRINTS" id="PR00050">
    <property type="entry name" value="COLDSHOCK"/>
</dbReference>